<evidence type="ECO:0000256" key="7">
    <source>
        <dbReference type="ARBA" id="ARBA00022692"/>
    </source>
</evidence>
<dbReference type="STRING" id="393595.ABO_1627"/>
<evidence type="ECO:0000256" key="11">
    <source>
        <dbReference type="ARBA" id="ARBA00022989"/>
    </source>
</evidence>
<dbReference type="InterPro" id="IPR036890">
    <property type="entry name" value="HATPase_C_sf"/>
</dbReference>
<evidence type="ECO:0000256" key="3">
    <source>
        <dbReference type="ARBA" id="ARBA00012438"/>
    </source>
</evidence>
<dbReference type="eggNOG" id="COG2205">
    <property type="taxonomic scope" value="Bacteria"/>
</dbReference>
<dbReference type="SUPFAM" id="SSF158472">
    <property type="entry name" value="HAMP domain-like"/>
    <property type="match status" value="1"/>
</dbReference>
<keyword evidence="5 15" id="KW-0597">Phosphoprotein</keyword>
<dbReference type="CDD" id="cd06225">
    <property type="entry name" value="HAMP"/>
    <property type="match status" value="1"/>
</dbReference>
<keyword evidence="6 22" id="KW-0808">Transferase</keyword>
<dbReference type="GO" id="GO:0005886">
    <property type="term" value="C:plasma membrane"/>
    <property type="evidence" value="ECO:0007669"/>
    <property type="project" value="UniProtKB-SubCell"/>
</dbReference>
<dbReference type="Pfam" id="PF00672">
    <property type="entry name" value="HAMP"/>
    <property type="match status" value="1"/>
</dbReference>
<evidence type="ECO:0000256" key="2">
    <source>
        <dbReference type="ARBA" id="ARBA00004651"/>
    </source>
</evidence>
<dbReference type="PRINTS" id="PR00344">
    <property type="entry name" value="BCTRLSENSOR"/>
</dbReference>
<feature type="domain" description="Histidine kinase" evidence="18">
    <location>
        <begin position="297"/>
        <end position="518"/>
    </location>
</feature>
<evidence type="ECO:0000256" key="12">
    <source>
        <dbReference type="ARBA" id="ARBA00023012"/>
    </source>
</evidence>
<evidence type="ECO:0000256" key="14">
    <source>
        <dbReference type="PROSITE-ProRule" id="PRU00110"/>
    </source>
</evidence>
<evidence type="ECO:0000259" key="20">
    <source>
        <dbReference type="PROSITE" id="PS50885"/>
    </source>
</evidence>
<feature type="domain" description="HAMP" evidence="20">
    <location>
        <begin position="198"/>
        <end position="250"/>
    </location>
</feature>
<evidence type="ECO:0000256" key="9">
    <source>
        <dbReference type="ARBA" id="ARBA00022777"/>
    </source>
</evidence>
<dbReference type="CDD" id="cd16922">
    <property type="entry name" value="HATPase_EvgS-ArcB-TorS-like"/>
    <property type="match status" value="1"/>
</dbReference>
<sequence length="930" mass="103623">MLMLFMHNGANNSNREFMVNQSLRSRLMLMAAMPALLAALIIGGYSMVNRIIDVRDTNAQRQQLVTDSYAAQLETLPHNSQNKQNKQNKQQMLLRQLLEEQDVRAATLIFNDGRPSLHAGPRLRPTSPTATTDEQGRIITDTSWQLQRSLRGNLPAQLTVEFSRQGQYLSTLENLLTLFLVMLALIMAAMIPAMRFSRQLTQPISEMVNAVHRIRDGDLSITIQTQAKSELSELETALQQMIAALADAQTELQKNVDQATLDLRETLETIEIQNIELDMARKEALKASHIKSEFLANMSHEIRTPLNGIIGFTKLLHRSPLSARQEEYLSTIHKSAESLLAIINDVLDFSKIEAGKLSLDHTPLNLHDLIEDVQTLLAPMAQERGLEQASIIYSDVPVALLGDPLRIRQVLTNLLSNAIKFTDHGSVVVRAMLEEDRGAEAIIKITVTDTGHGLSQENQKNLFRAFTQTDQSARRQEGGTGLGLAISKRLVESMGGEIGIESCEERGSTFWFTLRTERAPQQPVQALSEALIGCTVTLIENDEYGRMGLYHMLSHLQLHIHEQHSLDGLMTTLDNGELAQSDFLVVGLPCQATSIDLPKLLNNLAAREIPTLILCNNPEHVSRWLETYPHCQVQSKPVTRQRLHSALLSLSGQDTLPPPRQQVRSQFPQPISVLLVDDHPGNLKLARVFLEELGVTVTACDSGQSALDTFQKHPFDLVFMDIQMPGMDGKETSKRMRAAEPDGTHTPIVALTAHALDSERRELLDSGLDDYLSKPITEEQLRHTLQKWVLDCPNGGLPDAPDNNDDSDQVFDPELARRRAGGRDQLADEMLEMLLDSLETDRPAISAAFDRNDNSDLLERVHKLHGATRYCGAARLEQAARRLEEALKTGSSRDRLRPLVSALCDEICALEQLYQDQGHAMTLGQKPNAP</sequence>
<dbReference type="OrthoDB" id="9797243at2"/>
<evidence type="ECO:0000259" key="19">
    <source>
        <dbReference type="PROSITE" id="PS50110"/>
    </source>
</evidence>
<evidence type="ECO:0000256" key="1">
    <source>
        <dbReference type="ARBA" id="ARBA00000085"/>
    </source>
</evidence>
<dbReference type="InterPro" id="IPR003594">
    <property type="entry name" value="HATPase_dom"/>
</dbReference>
<organism evidence="22 23">
    <name type="scientific">Alcanivorax borkumensis (strain ATCC 700651 / DSM 11573 / NCIMB 13689 / SK2)</name>
    <dbReference type="NCBI Taxonomy" id="393595"/>
    <lineage>
        <taxon>Bacteria</taxon>
        <taxon>Pseudomonadati</taxon>
        <taxon>Pseudomonadota</taxon>
        <taxon>Gammaproteobacteria</taxon>
        <taxon>Oceanospirillales</taxon>
        <taxon>Alcanivoracaceae</taxon>
        <taxon>Alcanivorax</taxon>
    </lineage>
</organism>
<dbReference type="Gene3D" id="1.20.120.160">
    <property type="entry name" value="HPT domain"/>
    <property type="match status" value="1"/>
</dbReference>
<protein>
    <recommendedName>
        <fullName evidence="3">histidine kinase</fullName>
        <ecNumber evidence="3">2.7.13.3</ecNumber>
    </recommendedName>
</protein>
<keyword evidence="9" id="KW-0418">Kinase</keyword>
<evidence type="ECO:0000256" key="10">
    <source>
        <dbReference type="ARBA" id="ARBA00022840"/>
    </source>
</evidence>
<feature type="domain" description="HPt" evidence="21">
    <location>
        <begin position="823"/>
        <end position="917"/>
    </location>
</feature>
<dbReference type="FunFam" id="3.30.565.10:FF:000010">
    <property type="entry name" value="Sensor histidine kinase RcsC"/>
    <property type="match status" value="1"/>
</dbReference>
<dbReference type="SMART" id="SM00073">
    <property type="entry name" value="HPT"/>
    <property type="match status" value="1"/>
</dbReference>
<dbReference type="PROSITE" id="PS50109">
    <property type="entry name" value="HIS_KIN"/>
    <property type="match status" value="1"/>
</dbReference>
<dbReference type="InterPro" id="IPR003661">
    <property type="entry name" value="HisK_dim/P_dom"/>
</dbReference>
<dbReference type="RefSeq" id="WP_011588908.1">
    <property type="nucleotide sequence ID" value="NC_008260.1"/>
</dbReference>
<dbReference type="EC" id="2.7.13.3" evidence="3"/>
<dbReference type="InterPro" id="IPR008207">
    <property type="entry name" value="Sig_transdc_His_kin_Hpt_dom"/>
</dbReference>
<feature type="modified residue" description="4-aspartylphosphate" evidence="15">
    <location>
        <position position="721"/>
    </location>
</feature>
<dbReference type="FunFam" id="1.10.287.130:FF:000003">
    <property type="entry name" value="Histidine kinase"/>
    <property type="match status" value="1"/>
</dbReference>
<evidence type="ECO:0000256" key="17">
    <source>
        <dbReference type="SAM" id="Phobius"/>
    </source>
</evidence>
<feature type="modified residue" description="Phosphohistidine" evidence="14">
    <location>
        <position position="862"/>
    </location>
</feature>
<evidence type="ECO:0000256" key="13">
    <source>
        <dbReference type="ARBA" id="ARBA00023136"/>
    </source>
</evidence>
<keyword evidence="4" id="KW-1003">Cell membrane</keyword>
<proteinExistence type="predicted"/>
<dbReference type="PANTHER" id="PTHR45339">
    <property type="entry name" value="HYBRID SIGNAL TRANSDUCTION HISTIDINE KINASE J"/>
    <property type="match status" value="1"/>
</dbReference>
<dbReference type="SMART" id="SM00448">
    <property type="entry name" value="REC"/>
    <property type="match status" value="1"/>
</dbReference>
<keyword evidence="11 17" id="KW-1133">Transmembrane helix</keyword>
<feature type="transmembrane region" description="Helical" evidence="17">
    <location>
        <begin position="174"/>
        <end position="194"/>
    </location>
</feature>
<dbReference type="SMART" id="SM00304">
    <property type="entry name" value="HAMP"/>
    <property type="match status" value="1"/>
</dbReference>
<dbReference type="PROSITE" id="PS50894">
    <property type="entry name" value="HPT"/>
    <property type="match status" value="1"/>
</dbReference>
<evidence type="ECO:0000256" key="6">
    <source>
        <dbReference type="ARBA" id="ARBA00022679"/>
    </source>
</evidence>
<feature type="coiled-coil region" evidence="16">
    <location>
        <begin position="224"/>
        <end position="283"/>
    </location>
</feature>
<keyword evidence="13 17" id="KW-0472">Membrane</keyword>
<dbReference type="EMBL" id="AM286690">
    <property type="protein sequence ID" value="CAL17075.1"/>
    <property type="molecule type" value="Genomic_DNA"/>
</dbReference>
<dbReference type="Pfam" id="PF02518">
    <property type="entry name" value="HATPase_c"/>
    <property type="match status" value="1"/>
</dbReference>
<dbReference type="SMART" id="SM00387">
    <property type="entry name" value="HATPase_c"/>
    <property type="match status" value="1"/>
</dbReference>
<dbReference type="Gene3D" id="3.40.50.2300">
    <property type="match status" value="1"/>
</dbReference>
<dbReference type="SUPFAM" id="SSF52172">
    <property type="entry name" value="CheY-like"/>
    <property type="match status" value="1"/>
</dbReference>
<keyword evidence="12" id="KW-0902">Two-component regulatory system</keyword>
<name>Q0VP23_ALCBS</name>
<evidence type="ECO:0000256" key="8">
    <source>
        <dbReference type="ARBA" id="ARBA00022741"/>
    </source>
</evidence>
<dbReference type="InterPro" id="IPR004358">
    <property type="entry name" value="Sig_transdc_His_kin-like_C"/>
</dbReference>
<dbReference type="HOGENOM" id="CLU_000445_104_15_6"/>
<dbReference type="CDD" id="cd00088">
    <property type="entry name" value="HPT"/>
    <property type="match status" value="1"/>
</dbReference>
<comment type="subcellular location">
    <subcellularLocation>
        <location evidence="2">Cell membrane</location>
        <topology evidence="2">Multi-pass membrane protein</topology>
    </subcellularLocation>
</comment>
<dbReference type="SUPFAM" id="SSF47226">
    <property type="entry name" value="Histidine-containing phosphotransfer domain, HPT domain"/>
    <property type="match status" value="1"/>
</dbReference>
<dbReference type="SMART" id="SM00388">
    <property type="entry name" value="HisKA"/>
    <property type="match status" value="1"/>
</dbReference>
<evidence type="ECO:0000313" key="22">
    <source>
        <dbReference type="EMBL" id="CAL17075.1"/>
    </source>
</evidence>
<dbReference type="InterPro" id="IPR001789">
    <property type="entry name" value="Sig_transdc_resp-reg_receiver"/>
</dbReference>
<dbReference type="Pfam" id="PF01627">
    <property type="entry name" value="Hpt"/>
    <property type="match status" value="1"/>
</dbReference>
<dbReference type="InterPro" id="IPR005467">
    <property type="entry name" value="His_kinase_dom"/>
</dbReference>
<dbReference type="Pfam" id="PF00512">
    <property type="entry name" value="HisKA"/>
    <property type="match status" value="1"/>
</dbReference>
<dbReference type="InterPro" id="IPR036097">
    <property type="entry name" value="HisK_dim/P_sf"/>
</dbReference>
<dbReference type="Pfam" id="PF00072">
    <property type="entry name" value="Response_reg"/>
    <property type="match status" value="1"/>
</dbReference>
<gene>
    <name evidence="22" type="primary">gacS</name>
    <name evidence="22" type="ordered locus">ABO_1627</name>
</gene>
<dbReference type="Gene3D" id="6.10.340.10">
    <property type="match status" value="1"/>
</dbReference>
<dbReference type="eggNOG" id="COG3437">
    <property type="taxonomic scope" value="Bacteria"/>
</dbReference>
<keyword evidence="23" id="KW-1185">Reference proteome</keyword>
<keyword evidence="7 17" id="KW-0812">Transmembrane</keyword>
<dbReference type="PANTHER" id="PTHR45339:SF5">
    <property type="entry name" value="HISTIDINE KINASE"/>
    <property type="match status" value="1"/>
</dbReference>
<dbReference type="PROSITE" id="PS50110">
    <property type="entry name" value="RESPONSE_REGULATORY"/>
    <property type="match status" value="1"/>
</dbReference>
<dbReference type="SUPFAM" id="SSF47384">
    <property type="entry name" value="Homodimeric domain of signal transducing histidine kinase"/>
    <property type="match status" value="1"/>
</dbReference>
<evidence type="ECO:0000313" key="23">
    <source>
        <dbReference type="Proteomes" id="UP000008871"/>
    </source>
</evidence>
<feature type="transmembrane region" description="Helical" evidence="17">
    <location>
        <begin position="27"/>
        <end position="48"/>
    </location>
</feature>
<dbReference type="GO" id="GO:0005524">
    <property type="term" value="F:ATP binding"/>
    <property type="evidence" value="ECO:0007669"/>
    <property type="project" value="UniProtKB-KW"/>
</dbReference>
<dbReference type="SUPFAM" id="SSF55874">
    <property type="entry name" value="ATPase domain of HSP90 chaperone/DNA topoisomerase II/histidine kinase"/>
    <property type="match status" value="1"/>
</dbReference>
<evidence type="ECO:0000256" key="4">
    <source>
        <dbReference type="ARBA" id="ARBA00022475"/>
    </source>
</evidence>
<evidence type="ECO:0000256" key="16">
    <source>
        <dbReference type="SAM" id="Coils"/>
    </source>
</evidence>
<dbReference type="CDD" id="cd00082">
    <property type="entry name" value="HisKA"/>
    <property type="match status" value="1"/>
</dbReference>
<dbReference type="InterPro" id="IPR036641">
    <property type="entry name" value="HPT_dom_sf"/>
</dbReference>
<keyword evidence="10" id="KW-0067">ATP-binding</keyword>
<comment type="catalytic activity">
    <reaction evidence="1">
        <text>ATP + protein L-histidine = ADP + protein N-phospho-L-histidine.</text>
        <dbReference type="EC" id="2.7.13.3"/>
    </reaction>
</comment>
<dbReference type="Gene3D" id="1.10.287.130">
    <property type="match status" value="1"/>
</dbReference>
<feature type="domain" description="Response regulatory" evidence="19">
    <location>
        <begin position="672"/>
        <end position="789"/>
    </location>
</feature>
<dbReference type="GO" id="GO:0000155">
    <property type="term" value="F:phosphorelay sensor kinase activity"/>
    <property type="evidence" value="ECO:0007669"/>
    <property type="project" value="InterPro"/>
</dbReference>
<dbReference type="InterPro" id="IPR003660">
    <property type="entry name" value="HAMP_dom"/>
</dbReference>
<dbReference type="InterPro" id="IPR011006">
    <property type="entry name" value="CheY-like_superfamily"/>
</dbReference>
<dbReference type="AlphaFoldDB" id="Q0VP23"/>
<keyword evidence="16" id="KW-0175">Coiled coil</keyword>
<dbReference type="KEGG" id="abo:ABO_1627"/>
<accession>Q0VP23</accession>
<keyword evidence="8" id="KW-0547">Nucleotide-binding</keyword>
<dbReference type="PROSITE" id="PS50885">
    <property type="entry name" value="HAMP"/>
    <property type="match status" value="1"/>
</dbReference>
<evidence type="ECO:0000259" key="18">
    <source>
        <dbReference type="PROSITE" id="PS50109"/>
    </source>
</evidence>
<evidence type="ECO:0000256" key="15">
    <source>
        <dbReference type="PROSITE-ProRule" id="PRU00169"/>
    </source>
</evidence>
<evidence type="ECO:0000256" key="5">
    <source>
        <dbReference type="ARBA" id="ARBA00022553"/>
    </source>
</evidence>
<dbReference type="Gene3D" id="3.30.565.10">
    <property type="entry name" value="Histidine kinase-like ATPase, C-terminal domain"/>
    <property type="match status" value="1"/>
</dbReference>
<dbReference type="Proteomes" id="UP000008871">
    <property type="component" value="Chromosome"/>
</dbReference>
<dbReference type="CDD" id="cd17546">
    <property type="entry name" value="REC_hyHK_CKI1_RcsC-like"/>
    <property type="match status" value="1"/>
</dbReference>
<reference evidence="22 23" key="1">
    <citation type="journal article" date="2006" name="Nat. Biotechnol.">
        <title>Genome sequence of the ubiquitous hydrocarbon-degrading marine bacterium Alcanivorax borkumensis.</title>
        <authorList>
            <person name="Schneiker S."/>
            <person name="Martins dos Santos V.A.P."/>
            <person name="Bartels D."/>
            <person name="Bekel T."/>
            <person name="Brecht M."/>
            <person name="Buhrmester J."/>
            <person name="Chernikova T.N."/>
            <person name="Denaro R."/>
            <person name="Ferrer M."/>
            <person name="Gertler C."/>
            <person name="Goesmann A."/>
            <person name="Golyshina O.V."/>
            <person name="Kaminski F."/>
            <person name="Khachane A.N."/>
            <person name="Lang S."/>
            <person name="Linke B."/>
            <person name="McHardy A.C."/>
            <person name="Meyer F."/>
            <person name="Nechitaylo T."/>
            <person name="Puehler A."/>
            <person name="Regenhardt D."/>
            <person name="Rupp O."/>
            <person name="Sabirova J.S."/>
            <person name="Selbitschka W."/>
            <person name="Yakimov M.M."/>
            <person name="Timmis K.N."/>
            <person name="Vorhoelter F.-J."/>
            <person name="Weidner S."/>
            <person name="Kaiser O."/>
            <person name="Golyshin P.N."/>
        </authorList>
    </citation>
    <scope>NUCLEOTIDE SEQUENCE [LARGE SCALE GENOMIC DNA]</scope>
    <source>
        <strain evidence="23">ATCC 700651 / DSM 11573 / NCIMB 13689 / SK2</strain>
    </source>
</reference>
<evidence type="ECO:0000259" key="21">
    <source>
        <dbReference type="PROSITE" id="PS50894"/>
    </source>
</evidence>